<dbReference type="Proteomes" id="UP000237347">
    <property type="component" value="Unassembled WGS sequence"/>
</dbReference>
<sequence>MASTSGLFSAPLISPSPSCMDLFNLFYAVLNAKTEISEELIKKGGDLAEQQPRRSLFPDYTRLVYYPYQAATQTEKEKKNLNLNTKHKGKQKPYLKENRGCWSFELGGRKPYLESAFNLV</sequence>
<dbReference type="AlphaFoldDB" id="A0AAW0MB68"/>
<comment type="caution">
    <text evidence="1">The sequence shown here is derived from an EMBL/GenBank/DDBJ whole genome shotgun (WGS) entry which is preliminary data.</text>
</comment>
<protein>
    <submittedName>
        <fullName evidence="1">Uncharacterized protein</fullName>
    </submittedName>
</protein>
<organism evidence="1 2">
    <name type="scientific">Quercus suber</name>
    <name type="common">Cork oak</name>
    <dbReference type="NCBI Taxonomy" id="58331"/>
    <lineage>
        <taxon>Eukaryota</taxon>
        <taxon>Viridiplantae</taxon>
        <taxon>Streptophyta</taxon>
        <taxon>Embryophyta</taxon>
        <taxon>Tracheophyta</taxon>
        <taxon>Spermatophyta</taxon>
        <taxon>Magnoliopsida</taxon>
        <taxon>eudicotyledons</taxon>
        <taxon>Gunneridae</taxon>
        <taxon>Pentapetalae</taxon>
        <taxon>rosids</taxon>
        <taxon>fabids</taxon>
        <taxon>Fagales</taxon>
        <taxon>Fagaceae</taxon>
        <taxon>Quercus</taxon>
    </lineage>
</organism>
<keyword evidence="2" id="KW-1185">Reference proteome</keyword>
<reference evidence="1 2" key="1">
    <citation type="journal article" date="2018" name="Sci. Data">
        <title>The draft genome sequence of cork oak.</title>
        <authorList>
            <person name="Ramos A.M."/>
            <person name="Usie A."/>
            <person name="Barbosa P."/>
            <person name="Barros P.M."/>
            <person name="Capote T."/>
            <person name="Chaves I."/>
            <person name="Simoes F."/>
            <person name="Abreu I."/>
            <person name="Carrasquinho I."/>
            <person name="Faro C."/>
            <person name="Guimaraes J.B."/>
            <person name="Mendonca D."/>
            <person name="Nobrega F."/>
            <person name="Rodrigues L."/>
            <person name="Saibo N.J.M."/>
            <person name="Varela M.C."/>
            <person name="Egas C."/>
            <person name="Matos J."/>
            <person name="Miguel C.M."/>
            <person name="Oliveira M.M."/>
            <person name="Ricardo C.P."/>
            <person name="Goncalves S."/>
        </authorList>
    </citation>
    <scope>NUCLEOTIDE SEQUENCE [LARGE SCALE GENOMIC DNA]</scope>
    <source>
        <strain evidence="2">cv. HL8</strain>
    </source>
</reference>
<name>A0AAW0MB68_QUESU</name>
<accession>A0AAW0MB68</accession>
<gene>
    <name evidence="1" type="ORF">CFP56_024377</name>
</gene>
<dbReference type="EMBL" id="PKMF04000003">
    <property type="protein sequence ID" value="KAK7861212.1"/>
    <property type="molecule type" value="Genomic_DNA"/>
</dbReference>
<evidence type="ECO:0000313" key="2">
    <source>
        <dbReference type="Proteomes" id="UP000237347"/>
    </source>
</evidence>
<evidence type="ECO:0000313" key="1">
    <source>
        <dbReference type="EMBL" id="KAK7861212.1"/>
    </source>
</evidence>
<proteinExistence type="predicted"/>